<evidence type="ECO:0000256" key="2">
    <source>
        <dbReference type="ARBA" id="ARBA00022771"/>
    </source>
</evidence>
<organism evidence="7 8">
    <name type="scientific">Aedes albopictus</name>
    <name type="common">Asian tiger mosquito</name>
    <name type="synonym">Stegomyia albopicta</name>
    <dbReference type="NCBI Taxonomy" id="7160"/>
    <lineage>
        <taxon>Eukaryota</taxon>
        <taxon>Metazoa</taxon>
        <taxon>Ecdysozoa</taxon>
        <taxon>Arthropoda</taxon>
        <taxon>Hexapoda</taxon>
        <taxon>Insecta</taxon>
        <taxon>Pterygota</taxon>
        <taxon>Neoptera</taxon>
        <taxon>Endopterygota</taxon>
        <taxon>Diptera</taxon>
        <taxon>Nematocera</taxon>
        <taxon>Culicoidea</taxon>
        <taxon>Culicidae</taxon>
        <taxon>Culicinae</taxon>
        <taxon>Aedini</taxon>
        <taxon>Aedes</taxon>
        <taxon>Stegomyia</taxon>
    </lineage>
</organism>
<feature type="region of interest" description="Disordered" evidence="5">
    <location>
        <begin position="128"/>
        <end position="150"/>
    </location>
</feature>
<dbReference type="RefSeq" id="XP_019529545.3">
    <property type="nucleotide sequence ID" value="XM_019674000.3"/>
</dbReference>
<evidence type="ECO:0000259" key="6">
    <source>
        <dbReference type="SMART" id="SM00980"/>
    </source>
</evidence>
<dbReference type="SUPFAM" id="SSF57716">
    <property type="entry name" value="Glucocorticoid receptor-like (DNA-binding domain)"/>
    <property type="match status" value="1"/>
</dbReference>
<keyword evidence="4" id="KW-0238">DNA-binding</keyword>
<proteinExistence type="predicted"/>
<protein>
    <recommendedName>
        <fullName evidence="6">THAP-type domain-containing protein</fullName>
    </recommendedName>
</protein>
<feature type="compositionally biased region" description="Polar residues" evidence="5">
    <location>
        <begin position="137"/>
        <end position="148"/>
    </location>
</feature>
<dbReference type="SMART" id="SM00980">
    <property type="entry name" value="THAP"/>
    <property type="match status" value="1"/>
</dbReference>
<keyword evidence="3" id="KW-0862">Zinc</keyword>
<feature type="domain" description="THAP-type" evidence="6">
    <location>
        <begin position="3"/>
        <end position="92"/>
    </location>
</feature>
<reference evidence="8" key="1">
    <citation type="journal article" date="2015" name="Proc. Natl. Acad. Sci. U.S.A.">
        <title>Genome sequence of the Asian Tiger mosquito, Aedes albopictus, reveals insights into its biology, genetics, and evolution.</title>
        <authorList>
            <person name="Chen X.G."/>
            <person name="Jiang X."/>
            <person name="Gu J."/>
            <person name="Xu M."/>
            <person name="Wu Y."/>
            <person name="Deng Y."/>
            <person name="Zhang C."/>
            <person name="Bonizzoni M."/>
            <person name="Dermauw W."/>
            <person name="Vontas J."/>
            <person name="Armbruster P."/>
            <person name="Huang X."/>
            <person name="Yang Y."/>
            <person name="Zhang H."/>
            <person name="He W."/>
            <person name="Peng H."/>
            <person name="Liu Y."/>
            <person name="Wu K."/>
            <person name="Chen J."/>
            <person name="Lirakis M."/>
            <person name="Topalis P."/>
            <person name="Van Leeuwen T."/>
            <person name="Hall A.B."/>
            <person name="Jiang X."/>
            <person name="Thorpe C."/>
            <person name="Mueller R.L."/>
            <person name="Sun C."/>
            <person name="Waterhouse R.M."/>
            <person name="Yan G."/>
            <person name="Tu Z.J."/>
            <person name="Fang X."/>
            <person name="James A.A."/>
        </authorList>
    </citation>
    <scope>NUCLEOTIDE SEQUENCE [LARGE SCALE GENOMIC DNA]</scope>
    <source>
        <strain evidence="8">Foshan</strain>
    </source>
</reference>
<evidence type="ECO:0000313" key="8">
    <source>
        <dbReference type="Proteomes" id="UP000069940"/>
    </source>
</evidence>
<reference evidence="7" key="2">
    <citation type="submission" date="2025-05" db="UniProtKB">
        <authorList>
            <consortium name="EnsemblMetazoa"/>
        </authorList>
    </citation>
    <scope>IDENTIFICATION</scope>
    <source>
        <strain evidence="7">Foshan</strain>
    </source>
</reference>
<evidence type="ECO:0000313" key="7">
    <source>
        <dbReference type="EnsemblMetazoa" id="AALFPA23_021756.P32208"/>
    </source>
</evidence>
<dbReference type="EnsemblMetazoa" id="AALFPA23_021756.R32208">
    <property type="protein sequence ID" value="AALFPA23_021756.P32208"/>
    <property type="gene ID" value="AALFPA23_021756"/>
</dbReference>
<keyword evidence="2" id="KW-0863">Zinc-finger</keyword>
<dbReference type="GeneID" id="109401158"/>
<evidence type="ECO:0000256" key="5">
    <source>
        <dbReference type="SAM" id="MobiDB-lite"/>
    </source>
</evidence>
<dbReference type="Proteomes" id="UP000069940">
    <property type="component" value="Unassembled WGS sequence"/>
</dbReference>
<name>A0ABM1ZUG4_AEDAL</name>
<dbReference type="InterPro" id="IPR006612">
    <property type="entry name" value="THAP_Znf"/>
</dbReference>
<keyword evidence="8" id="KW-1185">Reference proteome</keyword>
<evidence type="ECO:0000256" key="1">
    <source>
        <dbReference type="ARBA" id="ARBA00022723"/>
    </source>
</evidence>
<evidence type="ECO:0000256" key="3">
    <source>
        <dbReference type="ARBA" id="ARBA00022833"/>
    </source>
</evidence>
<sequence>MPVVCSVISCRCNNLTSAESFFCFPKVRKNSTENGKALVLKRAVKWLKASGCRWKPNMRICGHHFVKGKPADLLATDDIDWVPTLLLPSHQNGPLFIPKNVGSDVLTGCVTFASPDPEKTEDVQVTRTEVTEDDLRQTSPPTQGNVDPNTIEYPEESPIRLYECWETFVPDDSGFMECELDNTSADNVTQSMCPDTFKEDVCTQTDTSWIRDSAEHEKVRKKLLKENDHLKSSIEGLRMKLSVAEEATRYSVRALESDDRKCKYITGIASGRVLRLLYEALKHDLPNTEPNTAFPDTQEQMFILALRKIRLNEPFYTLGLIYNLHHSTVADKVFQIVHRIYPFMSRLVKWPSRETLKKHMPAAFREKYGDRVTIIIDCFGTVSTSTTKPLKY</sequence>
<keyword evidence="1" id="KW-0479">Metal-binding</keyword>
<accession>A0ABM1ZUG4</accession>
<dbReference type="PANTHER" id="PTHR23080">
    <property type="entry name" value="THAP DOMAIN PROTEIN"/>
    <property type="match status" value="1"/>
</dbReference>
<evidence type="ECO:0000256" key="4">
    <source>
        <dbReference type="ARBA" id="ARBA00023125"/>
    </source>
</evidence>